<feature type="domain" description="N,N-dimethylformamidase alpha subunit" evidence="1">
    <location>
        <begin position="16"/>
        <end position="116"/>
    </location>
</feature>
<dbReference type="Proteomes" id="UP000467193">
    <property type="component" value="Chromosome"/>
</dbReference>
<gene>
    <name evidence="2" type="ORF">MSEDJ_15600</name>
</gene>
<evidence type="ECO:0000313" key="2">
    <source>
        <dbReference type="EMBL" id="BBY27464.1"/>
    </source>
</evidence>
<sequence length="121" mass="13474">MTTTTRRKASDRTAELARLHARRTLERVTAEHDEVVAAELDANPFGPHTDRTARVLRYLRSLPIAGKEVLFASGDDAWAIGRIVIGAPGNVIVEDDVFDDYTTAARTVLRRRLARFVDTAE</sequence>
<dbReference type="Pfam" id="PF26354">
    <property type="entry name" value="DMF_alpha"/>
    <property type="match status" value="1"/>
</dbReference>
<proteinExistence type="predicted"/>
<dbReference type="EMBL" id="AP022588">
    <property type="protein sequence ID" value="BBY27464.1"/>
    <property type="molecule type" value="Genomic_DNA"/>
</dbReference>
<reference evidence="2 3" key="1">
    <citation type="journal article" date="2019" name="Emerg. Microbes Infect.">
        <title>Comprehensive subspecies identification of 175 nontuberculous mycobacteria species based on 7547 genomic profiles.</title>
        <authorList>
            <person name="Matsumoto Y."/>
            <person name="Kinjo T."/>
            <person name="Motooka D."/>
            <person name="Nabeya D."/>
            <person name="Jung N."/>
            <person name="Uechi K."/>
            <person name="Horii T."/>
            <person name="Iida T."/>
            <person name="Fujita J."/>
            <person name="Nakamura S."/>
        </authorList>
    </citation>
    <scope>NUCLEOTIDE SEQUENCE [LARGE SCALE GENOMIC DNA]</scope>
    <source>
        <strain evidence="2 3">JCM 17899</strain>
    </source>
</reference>
<dbReference type="RefSeq" id="WP_163796342.1">
    <property type="nucleotide sequence ID" value="NZ_AP022588.1"/>
</dbReference>
<evidence type="ECO:0000259" key="1">
    <source>
        <dbReference type="Pfam" id="PF26354"/>
    </source>
</evidence>
<accession>A0A7I7QMG0</accession>
<name>A0A7I7QMG0_9MYCO</name>
<protein>
    <recommendedName>
        <fullName evidence="1">N,N-dimethylformamidase alpha subunit domain-containing protein</fullName>
    </recommendedName>
</protein>
<dbReference type="InterPro" id="IPR058713">
    <property type="entry name" value="DMF_alpha_dom"/>
</dbReference>
<keyword evidence="3" id="KW-1185">Reference proteome</keyword>
<evidence type="ECO:0000313" key="3">
    <source>
        <dbReference type="Proteomes" id="UP000467193"/>
    </source>
</evidence>
<dbReference type="AlphaFoldDB" id="A0A7I7QMG0"/>
<dbReference type="KEGG" id="msei:MSEDJ_15600"/>
<organism evidence="2 3">
    <name type="scientific">Mycolicibacterium sediminis</name>
    <dbReference type="NCBI Taxonomy" id="1286180"/>
    <lineage>
        <taxon>Bacteria</taxon>
        <taxon>Bacillati</taxon>
        <taxon>Actinomycetota</taxon>
        <taxon>Actinomycetes</taxon>
        <taxon>Mycobacteriales</taxon>
        <taxon>Mycobacteriaceae</taxon>
        <taxon>Mycolicibacterium</taxon>
    </lineage>
</organism>